<feature type="transmembrane region" description="Helical" evidence="1">
    <location>
        <begin position="66"/>
        <end position="88"/>
    </location>
</feature>
<dbReference type="EMBL" id="MN740702">
    <property type="protein sequence ID" value="QHU09042.1"/>
    <property type="molecule type" value="Genomic_DNA"/>
</dbReference>
<evidence type="ECO:0000313" key="2">
    <source>
        <dbReference type="EMBL" id="QHU09042.1"/>
    </source>
</evidence>
<sequence length="186" mass="20844">MSWSVETIEILNKIRLNSIFLSKYYKKRHIFYNDKLKYFKIPLIIFNSISSVASVGLSTYGFTQNMISALVCGIGLTNSIIGSIELYLGINEKASSSIILSKEFYVLSVDIFKTIHLTSSERGTDPLTFLNECYSRYIELIKKNGVVEKDISDQLVDLDGFIKTPNLPLTPLSINVSSSSDSFDAV</sequence>
<dbReference type="AlphaFoldDB" id="A0A6C0JTG5"/>
<reference evidence="2" key="1">
    <citation type="journal article" date="2020" name="Nature">
        <title>Giant virus diversity and host interactions through global metagenomics.</title>
        <authorList>
            <person name="Schulz F."/>
            <person name="Roux S."/>
            <person name="Paez-Espino D."/>
            <person name="Jungbluth S."/>
            <person name="Walsh D.A."/>
            <person name="Denef V.J."/>
            <person name="McMahon K.D."/>
            <person name="Konstantinidis K.T."/>
            <person name="Eloe-Fadrosh E.A."/>
            <person name="Kyrpides N.C."/>
            <person name="Woyke T."/>
        </authorList>
    </citation>
    <scope>NUCLEOTIDE SEQUENCE</scope>
    <source>
        <strain evidence="2">GVMAG-S-1064190-84</strain>
    </source>
</reference>
<feature type="transmembrane region" description="Helical" evidence="1">
    <location>
        <begin position="38"/>
        <end position="60"/>
    </location>
</feature>
<organism evidence="2">
    <name type="scientific">viral metagenome</name>
    <dbReference type="NCBI Taxonomy" id="1070528"/>
    <lineage>
        <taxon>unclassified sequences</taxon>
        <taxon>metagenomes</taxon>
        <taxon>organismal metagenomes</taxon>
    </lineage>
</organism>
<keyword evidence="1" id="KW-0472">Membrane</keyword>
<name>A0A6C0JTG5_9ZZZZ</name>
<evidence type="ECO:0008006" key="3">
    <source>
        <dbReference type="Google" id="ProtNLM"/>
    </source>
</evidence>
<keyword evidence="1" id="KW-0812">Transmembrane</keyword>
<proteinExistence type="predicted"/>
<protein>
    <recommendedName>
        <fullName evidence="3">VP11</fullName>
    </recommendedName>
</protein>
<accession>A0A6C0JTG5</accession>
<evidence type="ECO:0000256" key="1">
    <source>
        <dbReference type="SAM" id="Phobius"/>
    </source>
</evidence>
<keyword evidence="1" id="KW-1133">Transmembrane helix</keyword>